<feature type="region of interest" description="Disordered" evidence="4">
    <location>
        <begin position="438"/>
        <end position="474"/>
    </location>
</feature>
<proteinExistence type="predicted"/>
<dbReference type="InterPro" id="IPR001919">
    <property type="entry name" value="CBD2"/>
</dbReference>
<dbReference type="EMBL" id="FNPH01000004">
    <property type="protein sequence ID" value="SDY95336.1"/>
    <property type="molecule type" value="Genomic_DNA"/>
</dbReference>
<feature type="domain" description="CBM2" evidence="5">
    <location>
        <begin position="469"/>
        <end position="578"/>
    </location>
</feature>
<name>A0A1H3P2J7_9ACTN</name>
<dbReference type="GO" id="GO:0052689">
    <property type="term" value="F:carboxylic ester hydrolase activity"/>
    <property type="evidence" value="ECO:0007669"/>
    <property type="project" value="UniProtKB-KW"/>
</dbReference>
<evidence type="ECO:0000313" key="6">
    <source>
        <dbReference type="EMBL" id="SDY95336.1"/>
    </source>
</evidence>
<dbReference type="InterPro" id="IPR012291">
    <property type="entry name" value="CBM2_carb-bd_dom_sf"/>
</dbReference>
<dbReference type="SUPFAM" id="SSF53474">
    <property type="entry name" value="alpha/beta-Hydrolases"/>
    <property type="match status" value="1"/>
</dbReference>
<reference evidence="7" key="1">
    <citation type="submission" date="2016-10" db="EMBL/GenBank/DDBJ databases">
        <authorList>
            <person name="Varghese N."/>
            <person name="Submissions S."/>
        </authorList>
    </citation>
    <scope>NUCLEOTIDE SEQUENCE [LARGE SCALE GENOMIC DNA]</scope>
    <source>
        <strain evidence="7">DSM 45245</strain>
    </source>
</reference>
<dbReference type="Gene3D" id="3.40.50.1820">
    <property type="entry name" value="alpha/beta hydrolase"/>
    <property type="match status" value="1"/>
</dbReference>
<dbReference type="InterPro" id="IPR008965">
    <property type="entry name" value="CBM2/CBM3_carb-bd_dom_sf"/>
</dbReference>
<dbReference type="PROSITE" id="PS51173">
    <property type="entry name" value="CBM2"/>
    <property type="match status" value="1"/>
</dbReference>
<evidence type="ECO:0000256" key="2">
    <source>
        <dbReference type="ARBA" id="ARBA00022729"/>
    </source>
</evidence>
<dbReference type="InterPro" id="IPR054579">
    <property type="entry name" value="GCE-like_dom"/>
</dbReference>
<dbReference type="Pfam" id="PF22244">
    <property type="entry name" value="GCE_fung"/>
    <property type="match status" value="1"/>
</dbReference>
<dbReference type="GO" id="GO:0004553">
    <property type="term" value="F:hydrolase activity, hydrolyzing O-glycosyl compounds"/>
    <property type="evidence" value="ECO:0007669"/>
    <property type="project" value="InterPro"/>
</dbReference>
<keyword evidence="3" id="KW-0378">Hydrolase</keyword>
<dbReference type="STRING" id="405436.SAMN05444365_104292"/>
<organism evidence="6 7">
    <name type="scientific">Micromonospora pattaloongensis</name>
    <dbReference type="NCBI Taxonomy" id="405436"/>
    <lineage>
        <taxon>Bacteria</taxon>
        <taxon>Bacillati</taxon>
        <taxon>Actinomycetota</taxon>
        <taxon>Actinomycetes</taxon>
        <taxon>Micromonosporales</taxon>
        <taxon>Micromonosporaceae</taxon>
        <taxon>Micromonospora</taxon>
    </lineage>
</organism>
<evidence type="ECO:0000313" key="7">
    <source>
        <dbReference type="Proteomes" id="UP000242415"/>
    </source>
</evidence>
<dbReference type="GO" id="GO:0005975">
    <property type="term" value="P:carbohydrate metabolic process"/>
    <property type="evidence" value="ECO:0007669"/>
    <property type="project" value="InterPro"/>
</dbReference>
<evidence type="ECO:0000256" key="4">
    <source>
        <dbReference type="SAM" id="MobiDB-lite"/>
    </source>
</evidence>
<dbReference type="SMART" id="SM00637">
    <property type="entry name" value="CBD_II"/>
    <property type="match status" value="1"/>
</dbReference>
<keyword evidence="2" id="KW-0732">Signal</keyword>
<dbReference type="Pfam" id="PF00553">
    <property type="entry name" value="CBM_2"/>
    <property type="match status" value="1"/>
</dbReference>
<evidence type="ECO:0000256" key="1">
    <source>
        <dbReference type="ARBA" id="ARBA00022487"/>
    </source>
</evidence>
<dbReference type="SUPFAM" id="SSF49384">
    <property type="entry name" value="Carbohydrate-binding domain"/>
    <property type="match status" value="1"/>
</dbReference>
<protein>
    <submittedName>
        <fullName evidence="6">Cellulose binding domain-containing protein</fullName>
    </submittedName>
</protein>
<keyword evidence="7" id="KW-1185">Reference proteome</keyword>
<evidence type="ECO:0000256" key="3">
    <source>
        <dbReference type="ARBA" id="ARBA00022801"/>
    </source>
</evidence>
<gene>
    <name evidence="6" type="ORF">SAMN05444365_104292</name>
</gene>
<dbReference type="GO" id="GO:0030247">
    <property type="term" value="F:polysaccharide binding"/>
    <property type="evidence" value="ECO:0007669"/>
    <property type="project" value="UniProtKB-UniRule"/>
</dbReference>
<dbReference type="Gene3D" id="2.60.40.290">
    <property type="match status" value="1"/>
</dbReference>
<keyword evidence="1" id="KW-0719">Serine esterase</keyword>
<dbReference type="InterPro" id="IPR029058">
    <property type="entry name" value="AB_hydrolase_fold"/>
</dbReference>
<feature type="compositionally biased region" description="Pro residues" evidence="4">
    <location>
        <begin position="448"/>
        <end position="470"/>
    </location>
</feature>
<sequence length="578" mass="59796">MIFDCVRRFHNLFRKEDLVIISSRRSRLSSAVVGVAVAALATAGAATVVARTTTAEAAADVPAAAVPLAAGVEDEGADCAVTLPGSLTANSRLPDPFTRLNGTRISSRSDWRCRRAEIRELAERYVYGDKPAKPASVTGTVSSSGITVNVSHNGRSSSFSASVSLPSGTGPFPAVVVLGGFGADTAAIRAAGAAVINYDPYAVGREGTPRNNKQGAFYSIYGSSSSTGLLMAWAWGVSRIIDVIEQAGGNILRPDATGVTGCSRFGKGAFVIGAFDQRIALTMPIESGSAGVPIFRGIPGEGAQSLSSAYGEQPWLGDAFGSFTSNPNSLPVDTHEVVAMFAPRGLFIMDNPHITNLGPRSASVAALGGAEVYQALGVGGNITYWSDIQDGNHCANRAEWRTPLQQNIQKFLLKTGNAAGAMRISSRASGNLADWRTWQTPTLSDGPTTPPTTPPTNPPTTPPTTPPTNPPGTGACRVTGTVSAWNNGLTEDITITNTGTTAVNGWALVFALPSGQTITSGWNASYSPNSGQVTARNVSYNASIAPNASVSIGFQASHTGNTARPTAFTLNGAACSVT</sequence>
<evidence type="ECO:0000259" key="5">
    <source>
        <dbReference type="PROSITE" id="PS51173"/>
    </source>
</evidence>
<dbReference type="AlphaFoldDB" id="A0A1H3P2J7"/>
<dbReference type="Proteomes" id="UP000242415">
    <property type="component" value="Unassembled WGS sequence"/>
</dbReference>
<accession>A0A1H3P2J7</accession>